<organism evidence="1 3">
    <name type="scientific">Medicago truncatula</name>
    <name type="common">Barrel medic</name>
    <name type="synonym">Medicago tribuloides</name>
    <dbReference type="NCBI Taxonomy" id="3880"/>
    <lineage>
        <taxon>Eukaryota</taxon>
        <taxon>Viridiplantae</taxon>
        <taxon>Streptophyta</taxon>
        <taxon>Embryophyta</taxon>
        <taxon>Tracheophyta</taxon>
        <taxon>Spermatophyta</taxon>
        <taxon>Magnoliopsida</taxon>
        <taxon>eudicotyledons</taxon>
        <taxon>Gunneridae</taxon>
        <taxon>Pentapetalae</taxon>
        <taxon>rosids</taxon>
        <taxon>fabids</taxon>
        <taxon>Fabales</taxon>
        <taxon>Fabaceae</taxon>
        <taxon>Papilionoideae</taxon>
        <taxon>50 kb inversion clade</taxon>
        <taxon>NPAAA clade</taxon>
        <taxon>Hologalegina</taxon>
        <taxon>IRL clade</taxon>
        <taxon>Trifolieae</taxon>
        <taxon>Medicago</taxon>
    </lineage>
</organism>
<evidence type="ECO:0000313" key="3">
    <source>
        <dbReference type="Proteomes" id="UP000002051"/>
    </source>
</evidence>
<accession>A0A072UI78</accession>
<dbReference type="EnsemblPlants" id="KEH29444">
    <property type="protein sequence ID" value="KEH29444"/>
    <property type="gene ID" value="MTR_4g036800"/>
</dbReference>
<reference evidence="2" key="3">
    <citation type="submission" date="2015-04" db="UniProtKB">
        <authorList>
            <consortium name="EnsemblPlants"/>
        </authorList>
    </citation>
    <scope>IDENTIFICATION</scope>
    <source>
        <strain evidence="2">cv. Jemalong A17</strain>
    </source>
</reference>
<evidence type="ECO:0000313" key="1">
    <source>
        <dbReference type="EMBL" id="KEH29444.1"/>
    </source>
</evidence>
<proteinExistence type="predicted"/>
<dbReference type="HOGENOM" id="CLU_3071704_0_0_1"/>
<dbReference type="Proteomes" id="UP000002051">
    <property type="component" value="Chromosome 4"/>
</dbReference>
<name>A0A072UI78_MEDTR</name>
<protein>
    <submittedName>
        <fullName evidence="1 2">Uncharacterized protein</fullName>
    </submittedName>
</protein>
<keyword evidence="3" id="KW-1185">Reference proteome</keyword>
<gene>
    <name evidence="1" type="ordered locus">MTR_4g036800</name>
</gene>
<dbReference type="AlphaFoldDB" id="A0A072UI78"/>
<evidence type="ECO:0000313" key="2">
    <source>
        <dbReference type="EnsemblPlants" id="KEH29444"/>
    </source>
</evidence>
<reference evidence="1 3" key="2">
    <citation type="journal article" date="2014" name="BMC Genomics">
        <title>An improved genome release (version Mt4.0) for the model legume Medicago truncatula.</title>
        <authorList>
            <person name="Tang H."/>
            <person name="Krishnakumar V."/>
            <person name="Bidwell S."/>
            <person name="Rosen B."/>
            <person name="Chan A."/>
            <person name="Zhou S."/>
            <person name="Gentzbittel L."/>
            <person name="Childs K.L."/>
            <person name="Yandell M."/>
            <person name="Gundlach H."/>
            <person name="Mayer K.F."/>
            <person name="Schwartz D.C."/>
            <person name="Town C.D."/>
        </authorList>
    </citation>
    <scope>GENOME REANNOTATION</scope>
    <source>
        <strain evidence="1">A17</strain>
        <strain evidence="2 3">cv. Jemalong A17</strain>
    </source>
</reference>
<sequence length="53" mass="5678">MTVRLSERVSEQSQKALELGRLSEPALGGQSKLCKMLLSTCLISVCTPKPTGT</sequence>
<dbReference type="EMBL" id="CM001220">
    <property type="protein sequence ID" value="KEH29444.1"/>
    <property type="molecule type" value="Genomic_DNA"/>
</dbReference>
<reference evidence="1 3" key="1">
    <citation type="journal article" date="2011" name="Nature">
        <title>The Medicago genome provides insight into the evolution of rhizobial symbioses.</title>
        <authorList>
            <person name="Young N.D."/>
            <person name="Debelle F."/>
            <person name="Oldroyd G.E."/>
            <person name="Geurts R."/>
            <person name="Cannon S.B."/>
            <person name="Udvardi M.K."/>
            <person name="Benedito V.A."/>
            <person name="Mayer K.F."/>
            <person name="Gouzy J."/>
            <person name="Schoof H."/>
            <person name="Van de Peer Y."/>
            <person name="Proost S."/>
            <person name="Cook D.R."/>
            <person name="Meyers B.C."/>
            <person name="Spannagl M."/>
            <person name="Cheung F."/>
            <person name="De Mita S."/>
            <person name="Krishnakumar V."/>
            <person name="Gundlach H."/>
            <person name="Zhou S."/>
            <person name="Mudge J."/>
            <person name="Bharti A.K."/>
            <person name="Murray J.D."/>
            <person name="Naoumkina M.A."/>
            <person name="Rosen B."/>
            <person name="Silverstein K.A."/>
            <person name="Tang H."/>
            <person name="Rombauts S."/>
            <person name="Zhao P.X."/>
            <person name="Zhou P."/>
            <person name="Barbe V."/>
            <person name="Bardou P."/>
            <person name="Bechner M."/>
            <person name="Bellec A."/>
            <person name="Berger A."/>
            <person name="Berges H."/>
            <person name="Bidwell S."/>
            <person name="Bisseling T."/>
            <person name="Choisne N."/>
            <person name="Couloux A."/>
            <person name="Denny R."/>
            <person name="Deshpande S."/>
            <person name="Dai X."/>
            <person name="Doyle J.J."/>
            <person name="Dudez A.M."/>
            <person name="Farmer A.D."/>
            <person name="Fouteau S."/>
            <person name="Franken C."/>
            <person name="Gibelin C."/>
            <person name="Gish J."/>
            <person name="Goldstein S."/>
            <person name="Gonzalez A.J."/>
            <person name="Green P.J."/>
            <person name="Hallab A."/>
            <person name="Hartog M."/>
            <person name="Hua A."/>
            <person name="Humphray S.J."/>
            <person name="Jeong D.H."/>
            <person name="Jing Y."/>
            <person name="Jocker A."/>
            <person name="Kenton S.M."/>
            <person name="Kim D.J."/>
            <person name="Klee K."/>
            <person name="Lai H."/>
            <person name="Lang C."/>
            <person name="Lin S."/>
            <person name="Macmil S.L."/>
            <person name="Magdelenat G."/>
            <person name="Matthews L."/>
            <person name="McCorrison J."/>
            <person name="Monaghan E.L."/>
            <person name="Mun J.H."/>
            <person name="Najar F.Z."/>
            <person name="Nicholson C."/>
            <person name="Noirot C."/>
            <person name="O'Bleness M."/>
            <person name="Paule C.R."/>
            <person name="Poulain J."/>
            <person name="Prion F."/>
            <person name="Qin B."/>
            <person name="Qu C."/>
            <person name="Retzel E.F."/>
            <person name="Riddle C."/>
            <person name="Sallet E."/>
            <person name="Samain S."/>
            <person name="Samson N."/>
            <person name="Sanders I."/>
            <person name="Saurat O."/>
            <person name="Scarpelli C."/>
            <person name="Schiex T."/>
            <person name="Segurens B."/>
            <person name="Severin A.J."/>
            <person name="Sherrier D.J."/>
            <person name="Shi R."/>
            <person name="Sims S."/>
            <person name="Singer S.R."/>
            <person name="Sinharoy S."/>
            <person name="Sterck L."/>
            <person name="Viollet A."/>
            <person name="Wang B.B."/>
            <person name="Wang K."/>
            <person name="Wang M."/>
            <person name="Wang X."/>
            <person name="Warfsmann J."/>
            <person name="Weissenbach J."/>
            <person name="White D.D."/>
            <person name="White J.D."/>
            <person name="Wiley G.B."/>
            <person name="Wincker P."/>
            <person name="Xing Y."/>
            <person name="Yang L."/>
            <person name="Yao Z."/>
            <person name="Ying F."/>
            <person name="Zhai J."/>
            <person name="Zhou L."/>
            <person name="Zuber A."/>
            <person name="Denarie J."/>
            <person name="Dixon R.A."/>
            <person name="May G.D."/>
            <person name="Schwartz D.C."/>
            <person name="Rogers J."/>
            <person name="Quetier F."/>
            <person name="Town C.D."/>
            <person name="Roe B.A."/>
        </authorList>
    </citation>
    <scope>NUCLEOTIDE SEQUENCE [LARGE SCALE GENOMIC DNA]</scope>
    <source>
        <strain evidence="1">A17</strain>
        <strain evidence="2 3">cv. Jemalong A17</strain>
    </source>
</reference>